<accession>A0A9Q3PCR3</accession>
<organism evidence="1 2">
    <name type="scientific">Austropuccinia psidii MF-1</name>
    <dbReference type="NCBI Taxonomy" id="1389203"/>
    <lineage>
        <taxon>Eukaryota</taxon>
        <taxon>Fungi</taxon>
        <taxon>Dikarya</taxon>
        <taxon>Basidiomycota</taxon>
        <taxon>Pucciniomycotina</taxon>
        <taxon>Pucciniomycetes</taxon>
        <taxon>Pucciniales</taxon>
        <taxon>Sphaerophragmiaceae</taxon>
        <taxon>Austropuccinia</taxon>
    </lineage>
</organism>
<dbReference type="AlphaFoldDB" id="A0A9Q3PCR3"/>
<proteinExistence type="predicted"/>
<dbReference type="EMBL" id="AVOT02062022">
    <property type="protein sequence ID" value="MBW0555126.1"/>
    <property type="molecule type" value="Genomic_DNA"/>
</dbReference>
<comment type="caution">
    <text evidence="1">The sequence shown here is derived from an EMBL/GenBank/DDBJ whole genome shotgun (WGS) entry which is preliminary data.</text>
</comment>
<reference evidence="1" key="1">
    <citation type="submission" date="2021-03" db="EMBL/GenBank/DDBJ databases">
        <title>Draft genome sequence of rust myrtle Austropuccinia psidii MF-1, a brazilian biotype.</title>
        <authorList>
            <person name="Quecine M.C."/>
            <person name="Pachon D.M.R."/>
            <person name="Bonatelli M.L."/>
            <person name="Correr F.H."/>
            <person name="Franceschini L.M."/>
            <person name="Leite T.F."/>
            <person name="Margarido G.R.A."/>
            <person name="Almeida C.A."/>
            <person name="Ferrarezi J.A."/>
            <person name="Labate C.A."/>
        </authorList>
    </citation>
    <scope>NUCLEOTIDE SEQUENCE</scope>
    <source>
        <strain evidence="1">MF-1</strain>
    </source>
</reference>
<evidence type="ECO:0000313" key="1">
    <source>
        <dbReference type="EMBL" id="MBW0555126.1"/>
    </source>
</evidence>
<sequence>MVISTFHKVIKARHPEDSSRLKKKCQSQIPMTPSSHHWLFLTQSIPPREYWNFTSRDIQEEFPRQFVKCQCSINPPWQQSSFNTVWIHQYLYCNSYIMGSSLNPVHFPIWKGIHFIKQSIELQGFNTDQLSA</sequence>
<protein>
    <submittedName>
        <fullName evidence="1">Uncharacterized protein</fullName>
    </submittedName>
</protein>
<gene>
    <name evidence="1" type="ORF">O181_094841</name>
</gene>
<evidence type="ECO:0000313" key="2">
    <source>
        <dbReference type="Proteomes" id="UP000765509"/>
    </source>
</evidence>
<name>A0A9Q3PCR3_9BASI</name>
<dbReference type="Proteomes" id="UP000765509">
    <property type="component" value="Unassembled WGS sequence"/>
</dbReference>
<keyword evidence="2" id="KW-1185">Reference proteome</keyword>